<feature type="transmembrane region" description="Helical" evidence="11">
    <location>
        <begin position="363"/>
        <end position="385"/>
    </location>
</feature>
<dbReference type="InterPro" id="IPR005828">
    <property type="entry name" value="MFS_sugar_transport-like"/>
</dbReference>
<evidence type="ECO:0000256" key="10">
    <source>
        <dbReference type="ARBA" id="ARBA00039918"/>
    </source>
</evidence>
<dbReference type="InterPro" id="IPR020846">
    <property type="entry name" value="MFS_dom"/>
</dbReference>
<dbReference type="GO" id="GO:0005886">
    <property type="term" value="C:plasma membrane"/>
    <property type="evidence" value="ECO:0007669"/>
    <property type="project" value="UniProtKB-SubCell"/>
</dbReference>
<reference evidence="13 14" key="1">
    <citation type="submission" date="2019-06" db="EMBL/GenBank/DDBJ databases">
        <title>Psychrobacillus vulpis sp. nov., a new species isolated from feces of a red fox that inhabits in The Tablas de Daimiel Natural Park, Albacete, Spain.</title>
        <authorList>
            <person name="Rodriguez M."/>
            <person name="Reina J.C."/>
            <person name="Bejar V."/>
            <person name="Llamas I."/>
        </authorList>
    </citation>
    <scope>NUCLEOTIDE SEQUENCE [LARGE SCALE GENOMIC DNA]</scope>
    <source>
        <strain evidence="13 14">Z8</strain>
    </source>
</reference>
<evidence type="ECO:0000256" key="4">
    <source>
        <dbReference type="ARBA" id="ARBA00022475"/>
    </source>
</evidence>
<feature type="transmembrane region" description="Helical" evidence="11">
    <location>
        <begin position="322"/>
        <end position="342"/>
    </location>
</feature>
<dbReference type="OrthoDB" id="9783227at2"/>
<dbReference type="CDD" id="cd17369">
    <property type="entry name" value="MFS_ShiA_like"/>
    <property type="match status" value="1"/>
</dbReference>
<dbReference type="SUPFAM" id="SSF103473">
    <property type="entry name" value="MFS general substrate transporter"/>
    <property type="match status" value="1"/>
</dbReference>
<feature type="transmembrane region" description="Helical" evidence="11">
    <location>
        <begin position="179"/>
        <end position="198"/>
    </location>
</feature>
<name>A0A544TVD9_9BACI</name>
<dbReference type="GO" id="GO:0015293">
    <property type="term" value="F:symporter activity"/>
    <property type="evidence" value="ECO:0007669"/>
    <property type="project" value="UniProtKB-KW"/>
</dbReference>
<organism evidence="13 14">
    <name type="scientific">Psychrobacillus vulpis</name>
    <dbReference type="NCBI Taxonomy" id="2325572"/>
    <lineage>
        <taxon>Bacteria</taxon>
        <taxon>Bacillati</taxon>
        <taxon>Bacillota</taxon>
        <taxon>Bacilli</taxon>
        <taxon>Bacillales</taxon>
        <taxon>Bacillaceae</taxon>
        <taxon>Psychrobacillus</taxon>
    </lineage>
</organism>
<dbReference type="Pfam" id="PF00083">
    <property type="entry name" value="Sugar_tr"/>
    <property type="match status" value="1"/>
</dbReference>
<keyword evidence="5 11" id="KW-0812">Transmembrane</keyword>
<evidence type="ECO:0000259" key="12">
    <source>
        <dbReference type="PROSITE" id="PS50850"/>
    </source>
</evidence>
<evidence type="ECO:0000256" key="1">
    <source>
        <dbReference type="ARBA" id="ARBA00004651"/>
    </source>
</evidence>
<feature type="transmembrane region" description="Helical" evidence="11">
    <location>
        <begin position="79"/>
        <end position="97"/>
    </location>
</feature>
<dbReference type="PANTHER" id="PTHR43045">
    <property type="entry name" value="SHIKIMATE TRANSPORTER"/>
    <property type="match status" value="1"/>
</dbReference>
<gene>
    <name evidence="13" type="ORF">FG384_00155</name>
</gene>
<evidence type="ECO:0000256" key="5">
    <source>
        <dbReference type="ARBA" id="ARBA00022692"/>
    </source>
</evidence>
<protein>
    <recommendedName>
        <fullName evidence="10">Putative proline/betaine transporter</fullName>
    </recommendedName>
</protein>
<dbReference type="Proteomes" id="UP000316626">
    <property type="component" value="Unassembled WGS sequence"/>
</dbReference>
<dbReference type="EMBL" id="VDGI01000001">
    <property type="protein sequence ID" value="TQR21417.1"/>
    <property type="molecule type" value="Genomic_DNA"/>
</dbReference>
<evidence type="ECO:0000256" key="11">
    <source>
        <dbReference type="SAM" id="Phobius"/>
    </source>
</evidence>
<dbReference type="AlphaFoldDB" id="A0A544TVD9"/>
<keyword evidence="6" id="KW-0769">Symport</keyword>
<dbReference type="PANTHER" id="PTHR43045:SF1">
    <property type="entry name" value="SHIKIMATE TRANSPORTER"/>
    <property type="match status" value="1"/>
</dbReference>
<evidence type="ECO:0000256" key="8">
    <source>
        <dbReference type="ARBA" id="ARBA00023136"/>
    </source>
</evidence>
<evidence type="ECO:0000256" key="9">
    <source>
        <dbReference type="ARBA" id="ARBA00037295"/>
    </source>
</evidence>
<comment type="subcellular location">
    <subcellularLocation>
        <location evidence="1">Cell membrane</location>
        <topology evidence="1">Multi-pass membrane protein</topology>
    </subcellularLocation>
</comment>
<keyword evidence="3" id="KW-0813">Transport</keyword>
<feature type="domain" description="Major facilitator superfamily (MFS) profile" evidence="12">
    <location>
        <begin position="6"/>
        <end position="415"/>
    </location>
</feature>
<feature type="transmembrane region" description="Helical" evidence="11">
    <location>
        <begin position="298"/>
        <end position="316"/>
    </location>
</feature>
<keyword evidence="8 11" id="KW-0472">Membrane</keyword>
<evidence type="ECO:0000256" key="7">
    <source>
        <dbReference type="ARBA" id="ARBA00022989"/>
    </source>
</evidence>
<dbReference type="InterPro" id="IPR011701">
    <property type="entry name" value="MFS"/>
</dbReference>
<evidence type="ECO:0000256" key="2">
    <source>
        <dbReference type="ARBA" id="ARBA00008240"/>
    </source>
</evidence>
<evidence type="ECO:0000256" key="6">
    <source>
        <dbReference type="ARBA" id="ARBA00022847"/>
    </source>
</evidence>
<dbReference type="InterPro" id="IPR036259">
    <property type="entry name" value="MFS_trans_sf"/>
</dbReference>
<evidence type="ECO:0000256" key="3">
    <source>
        <dbReference type="ARBA" id="ARBA00022448"/>
    </source>
</evidence>
<accession>A0A544TVD9</accession>
<keyword evidence="14" id="KW-1185">Reference proteome</keyword>
<dbReference type="PROSITE" id="PS00216">
    <property type="entry name" value="SUGAR_TRANSPORT_1"/>
    <property type="match status" value="1"/>
</dbReference>
<feature type="transmembrane region" description="Helical" evidence="11">
    <location>
        <begin position="44"/>
        <end position="67"/>
    </location>
</feature>
<comment type="caution">
    <text evidence="13">The sequence shown here is derived from an EMBL/GenBank/DDBJ whole genome shotgun (WGS) entry which is preliminary data.</text>
</comment>
<sequence length="448" mass="48595">MKKNRVLFASLAGSVIEWYDFYLYGTATALVFSTLFFPNNDPTVSVLIAFATFGAGYAARPLGSIIFGHMGDKIGRKATLMLTLIGMGGSSFLIGLLPTYAQIGIWAPAILVILRLLQGIALGGEWGGAVLLATENAPKGVRGFYGSVPQLGVPLGLVAGTFSFTLISSLTTNAQFLAWGWRLPFLFSAVLIVLALWIRNGIEETPAFQQQKDSGEIVKVPILETFRTNWRSVLQVIGLKLGDGFFNVFLMSYVLVFATTYLGYTRDTALLALTISCATMILTIPIMGYISDYIGRKAIYIGGLVLMFLLSIPYFIMAGQSVSMFFIMQVALLGVIWAAIFSTQGTFFSELFPANIRYTGLSVGYQIAAAIVGFGPLLWTAMAVSYGPSPWIFGGFMMAGLAISLVIALFTADTRKVTQYEEIEGLEKEQKPSNPLVDSLTLNASIKK</sequence>
<evidence type="ECO:0000313" key="13">
    <source>
        <dbReference type="EMBL" id="TQR21417.1"/>
    </source>
</evidence>
<feature type="transmembrane region" description="Helical" evidence="11">
    <location>
        <begin position="244"/>
        <end position="264"/>
    </location>
</feature>
<dbReference type="PROSITE" id="PS50850">
    <property type="entry name" value="MFS"/>
    <property type="match status" value="1"/>
</dbReference>
<keyword evidence="4" id="KW-1003">Cell membrane</keyword>
<dbReference type="Gene3D" id="1.20.1250.20">
    <property type="entry name" value="MFS general substrate transporter like domains"/>
    <property type="match status" value="2"/>
</dbReference>
<dbReference type="InterPro" id="IPR005829">
    <property type="entry name" value="Sugar_transporter_CS"/>
</dbReference>
<feature type="transmembrane region" description="Helical" evidence="11">
    <location>
        <begin position="144"/>
        <end position="167"/>
    </location>
</feature>
<comment type="function">
    <text evidence="9">May be a proton symporter involved in the uptake of osmolytes such as proline and glycine betaine.</text>
</comment>
<dbReference type="FunFam" id="1.20.1250.20:FF:000001">
    <property type="entry name" value="Dicarboxylate MFS transporter"/>
    <property type="match status" value="1"/>
</dbReference>
<evidence type="ECO:0000313" key="14">
    <source>
        <dbReference type="Proteomes" id="UP000316626"/>
    </source>
</evidence>
<keyword evidence="7 11" id="KW-1133">Transmembrane helix</keyword>
<dbReference type="PROSITE" id="PS00217">
    <property type="entry name" value="SUGAR_TRANSPORT_2"/>
    <property type="match status" value="1"/>
</dbReference>
<proteinExistence type="inferred from homology"/>
<feature type="transmembrane region" description="Helical" evidence="11">
    <location>
        <begin position="391"/>
        <end position="412"/>
    </location>
</feature>
<feature type="transmembrane region" description="Helical" evidence="11">
    <location>
        <begin position="270"/>
        <end position="291"/>
    </location>
</feature>
<dbReference type="RefSeq" id="WP_142640545.1">
    <property type="nucleotide sequence ID" value="NZ_VDGI01000001.1"/>
</dbReference>
<dbReference type="Pfam" id="PF07690">
    <property type="entry name" value="MFS_1"/>
    <property type="match status" value="1"/>
</dbReference>
<feature type="transmembrane region" description="Helical" evidence="11">
    <location>
        <begin position="103"/>
        <end position="132"/>
    </location>
</feature>
<comment type="similarity">
    <text evidence="2">Belongs to the major facilitator superfamily. Metabolite:H+ Symporter (MHS) family (TC 2.A.1.6) family.</text>
</comment>